<protein>
    <submittedName>
        <fullName evidence="3">Peptidase C1</fullName>
    </submittedName>
</protein>
<dbReference type="RefSeq" id="WP_168727599.1">
    <property type="nucleotide sequence ID" value="NZ_CP051298.1"/>
</dbReference>
<accession>A0A858ZNE2</accession>
<dbReference type="SUPFAM" id="SSF53474">
    <property type="entry name" value="alpha/beta-Hydrolases"/>
    <property type="match status" value="1"/>
</dbReference>
<feature type="region of interest" description="Disordered" evidence="1">
    <location>
        <begin position="271"/>
        <end position="333"/>
    </location>
</feature>
<dbReference type="SUPFAM" id="SSF47090">
    <property type="entry name" value="PGBD-like"/>
    <property type="match status" value="1"/>
</dbReference>
<dbReference type="InterPro" id="IPR023346">
    <property type="entry name" value="Lysozyme-like_dom_sf"/>
</dbReference>
<dbReference type="Gene3D" id="1.10.530.10">
    <property type="match status" value="1"/>
</dbReference>
<gene>
    <name evidence="3" type="ORF">HF896_01325</name>
</gene>
<dbReference type="CDD" id="cd02619">
    <property type="entry name" value="Peptidase_C1"/>
    <property type="match status" value="1"/>
</dbReference>
<dbReference type="SMART" id="SM00645">
    <property type="entry name" value="Pept_C1"/>
    <property type="match status" value="1"/>
</dbReference>
<dbReference type="EMBL" id="CP051298">
    <property type="protein sequence ID" value="QKD42333.1"/>
    <property type="molecule type" value="Genomic_DNA"/>
</dbReference>
<dbReference type="InterPro" id="IPR000668">
    <property type="entry name" value="Peptidase_C1A_C"/>
</dbReference>
<dbReference type="InterPro" id="IPR036365">
    <property type="entry name" value="PGBD-like_sf"/>
</dbReference>
<proteinExistence type="predicted"/>
<dbReference type="AlphaFoldDB" id="A0A858ZNE2"/>
<dbReference type="GO" id="GO:0008234">
    <property type="term" value="F:cysteine-type peptidase activity"/>
    <property type="evidence" value="ECO:0007669"/>
    <property type="project" value="InterPro"/>
</dbReference>
<evidence type="ECO:0000259" key="2">
    <source>
        <dbReference type="SMART" id="SM00645"/>
    </source>
</evidence>
<dbReference type="InterPro" id="IPR038765">
    <property type="entry name" value="Papain-like_cys_pep_sf"/>
</dbReference>
<dbReference type="InterPro" id="IPR029058">
    <property type="entry name" value="AB_hydrolase_fold"/>
</dbReference>
<organism evidence="3 4">
    <name type="scientific">Alicycliphilus denitrificans</name>
    <dbReference type="NCBI Taxonomy" id="179636"/>
    <lineage>
        <taxon>Bacteria</taxon>
        <taxon>Pseudomonadati</taxon>
        <taxon>Pseudomonadota</taxon>
        <taxon>Betaproteobacteria</taxon>
        <taxon>Burkholderiales</taxon>
        <taxon>Comamonadaceae</taxon>
        <taxon>Alicycliphilus</taxon>
    </lineage>
</organism>
<dbReference type="Gene3D" id="3.90.70.10">
    <property type="entry name" value="Cysteine proteinases"/>
    <property type="match status" value="1"/>
</dbReference>
<reference evidence="3 4" key="1">
    <citation type="submission" date="2020-05" db="EMBL/GenBank/DDBJ databases">
        <title>Complete genome sequence of Alicycliphilus denitrificans DP3.</title>
        <authorList>
            <person name="Chen X."/>
        </authorList>
    </citation>
    <scope>NUCLEOTIDE SEQUENCE [LARGE SCALE GENOMIC DNA]</scope>
    <source>
        <strain evidence="3 4">DP3</strain>
    </source>
</reference>
<evidence type="ECO:0000313" key="4">
    <source>
        <dbReference type="Proteomes" id="UP000500755"/>
    </source>
</evidence>
<dbReference type="InterPro" id="IPR036366">
    <property type="entry name" value="PGBDSf"/>
</dbReference>
<dbReference type="GO" id="GO:0006508">
    <property type="term" value="P:proteolysis"/>
    <property type="evidence" value="ECO:0007669"/>
    <property type="project" value="InterPro"/>
</dbReference>
<dbReference type="SUPFAM" id="SSF53955">
    <property type="entry name" value="Lysozyme-like"/>
    <property type="match status" value="1"/>
</dbReference>
<evidence type="ECO:0000256" key="1">
    <source>
        <dbReference type="SAM" id="MobiDB-lite"/>
    </source>
</evidence>
<name>A0A858ZNE2_9BURK</name>
<dbReference type="Pfam" id="PF00112">
    <property type="entry name" value="Peptidase_C1"/>
    <property type="match status" value="1"/>
</dbReference>
<evidence type="ECO:0000313" key="3">
    <source>
        <dbReference type="EMBL" id="QKD42333.1"/>
    </source>
</evidence>
<dbReference type="Gene3D" id="1.10.101.10">
    <property type="entry name" value="PGBD-like superfamily/PGBD"/>
    <property type="match status" value="1"/>
</dbReference>
<dbReference type="SUPFAM" id="SSF54001">
    <property type="entry name" value="Cysteine proteinases"/>
    <property type="match status" value="1"/>
</dbReference>
<feature type="domain" description="Peptidase C1A papain C-terminal" evidence="2">
    <location>
        <begin position="344"/>
        <end position="564"/>
    </location>
</feature>
<dbReference type="Proteomes" id="UP000500755">
    <property type="component" value="Chromosome"/>
</dbReference>
<sequence>MPTYLLRQGSQDPLVARLRKVLVAELGDAAESYPQLDKGGATFDAMLDAALRCWQNGRGLIADGIVGPCNLLALGLADWPPLDCELNTDSVHALFPATKPVNIARYLGYVTAALRAVGLLGRDMVLAALGTIRAETEGFVPISEFQSKYNTAPGGAPFALYDGRLGNRRGEGAMFRGRGFVQLTGRSNYETYGAKLGLDLAATPELANAPEVAALLLALFLDAHRDAMQACLAAGDLKGARRLVNGGSHGLANFQSVFELAQDALPAVAAPAAPPPVGRRAGGRAGAAATRKRAPRGQAAQEPASGRTLNAQADAPDLRDRPYTPPPASLQPEWPTTEAVTQWLPAYAKAGLVLNQGQEGACTGFGLAGVVNYLRWVRAGLPKAMVSVSPRMLYNMARRYDEYAGENYEGSSCRGAIKGWFNHGVCLEDDWPYQAAAQLPPHFGFAERARGTTVGVYYRIDTSSISDLQAAIMHVGAIFVSSYVHDGWQDVATSTLPKGHASLPVIAFDGIPRRDAGHAYALVGYNERGFVLQNSWGPGWGAHGFAVLSYEDWLQHAMDAWVVALGVPGLIGGGRNVPLAAGGRAAAGGGWSESQTLDHVISVGNDGRMSRYLTTDERTRNLSYQVSVLPDQWFRAQPPEGKKRLILYVHGGLNSEADGIKRARSLGRLFEANGCYPLFVVWHTGLLESIRYYLDDWRAGRPAAAGVKEWATERTDALIESTIGRTVVRALWSEMKENAGYAWQATRAGDLLVRALGELRALWGDQLEVHLMGHSAGSIWLGHMLTWMAKAQATSGAPGLREAVAGVHLYAPACTVAFANQHFADKALLGRTHVAVLSDDRERDDNTAYIYRKSLLYLVSNALEQDRRTPLLGLERALTGRNDQNTWDGASTTGETLAIWRRAAAEARLASRLKIVSEDKVLTATPDVRIPASHGAFDNDVAIVGATLERICGQPLREPPRDLRGY</sequence>